<gene>
    <name evidence="1" type="ORF">ZT1E4_G9578</name>
</gene>
<dbReference type="EMBL" id="LT854262">
    <property type="protein sequence ID" value="SMR58843.1"/>
    <property type="molecule type" value="Genomic_DNA"/>
</dbReference>
<reference evidence="2" key="1">
    <citation type="submission" date="2017-05" db="EMBL/GenBank/DDBJ databases">
        <authorList>
            <person name="Song R."/>
            <person name="Chenine A.L."/>
            <person name="Ruprecht R.M."/>
        </authorList>
    </citation>
    <scope>NUCLEOTIDE SEQUENCE [LARGE SCALE GENOMIC DNA]</scope>
</reference>
<protein>
    <submittedName>
        <fullName evidence="1">Uncharacterized protein</fullName>
    </submittedName>
</protein>
<name>A0A2H1GZ85_ZYMTR</name>
<accession>A0A2H1GZ85</accession>
<proteinExistence type="predicted"/>
<sequence>MRLRSHPDPLADGIYDRCHAAELKVFCSARGIAAPMDSTRQAHYERRRLLIAADLQPQFHGFVHLPVELRLRIFDIVVGSQNRRDTEKLLLTNHASSHEAKQIQHEIIPFKIHLRVDHREATNTVSTIMTVGRSGTELSFYSWINHTIAAHASLLDDKYHSALSIEQHFPAQLKQCRHIKLQFAIGCRLGFSTPVGAFKQASQFIFALLSFLRNDVSTKCRSLTIDLTWNASSNIRSPITREVTRETLMLSAATLKDALWPLQYLHPEITLSIVGELPPGFLSIDFDEKRAASVGKQDSIALYNTLRPRYDLAMGALEPSEELAIKLNNAMLTVRQVGPNGDFASTSTSDEAACTALHKLEEDMLDLPMKGLLAAKATLEVKKVVQEKEAKNGL</sequence>
<evidence type="ECO:0000313" key="2">
    <source>
        <dbReference type="Proteomes" id="UP000245764"/>
    </source>
</evidence>
<dbReference type="Proteomes" id="UP000245764">
    <property type="component" value="Chromosome 10"/>
</dbReference>
<evidence type="ECO:0000313" key="1">
    <source>
        <dbReference type="EMBL" id="SMR58843.1"/>
    </source>
</evidence>
<dbReference type="AlphaFoldDB" id="A0A2H1GZ85"/>
<organism evidence="1 2">
    <name type="scientific">Zymoseptoria tritici ST99CH_1E4</name>
    <dbReference type="NCBI Taxonomy" id="1276532"/>
    <lineage>
        <taxon>Eukaryota</taxon>
        <taxon>Fungi</taxon>
        <taxon>Dikarya</taxon>
        <taxon>Ascomycota</taxon>
        <taxon>Pezizomycotina</taxon>
        <taxon>Dothideomycetes</taxon>
        <taxon>Dothideomycetidae</taxon>
        <taxon>Mycosphaerellales</taxon>
        <taxon>Mycosphaerellaceae</taxon>
        <taxon>Zymoseptoria</taxon>
    </lineage>
</organism>